<keyword evidence="11" id="KW-1133">Transmembrane helix</keyword>
<dbReference type="SUPFAM" id="SSF48225">
    <property type="entry name" value="Seven-hairpin glycosidases"/>
    <property type="match status" value="1"/>
</dbReference>
<evidence type="ECO:0000256" key="10">
    <source>
        <dbReference type="SAM" id="MobiDB-lite"/>
    </source>
</evidence>
<dbReference type="GO" id="GO:0005509">
    <property type="term" value="F:calcium ion binding"/>
    <property type="evidence" value="ECO:0007669"/>
    <property type="project" value="InterPro"/>
</dbReference>
<keyword evidence="11" id="KW-0812">Transmembrane</keyword>
<feature type="binding site" evidence="7">
    <location>
        <position position="618"/>
    </location>
    <ligand>
        <name>Ca(2+)</name>
        <dbReference type="ChEBI" id="CHEBI:29108"/>
    </ligand>
</feature>
<evidence type="ECO:0000313" key="12">
    <source>
        <dbReference type="EMBL" id="KAK4152224.1"/>
    </source>
</evidence>
<dbReference type="GO" id="GO:0005975">
    <property type="term" value="P:carbohydrate metabolic process"/>
    <property type="evidence" value="ECO:0007669"/>
    <property type="project" value="InterPro"/>
</dbReference>
<keyword evidence="4 9" id="KW-0378">Hydrolase</keyword>
<evidence type="ECO:0000256" key="6">
    <source>
        <dbReference type="PIRSR" id="PIRSR601382-1"/>
    </source>
</evidence>
<dbReference type="GO" id="GO:0016020">
    <property type="term" value="C:membrane"/>
    <property type="evidence" value="ECO:0007669"/>
    <property type="project" value="InterPro"/>
</dbReference>
<accession>A0AAN6VJF4</accession>
<feature type="active site" description="Proton donor" evidence="6">
    <location>
        <position position="450"/>
    </location>
</feature>
<keyword evidence="11" id="KW-0472">Membrane</keyword>
<evidence type="ECO:0000313" key="13">
    <source>
        <dbReference type="Proteomes" id="UP001302745"/>
    </source>
</evidence>
<feature type="compositionally biased region" description="Acidic residues" evidence="10">
    <location>
        <begin position="461"/>
        <end position="484"/>
    </location>
</feature>
<evidence type="ECO:0000256" key="11">
    <source>
        <dbReference type="SAM" id="Phobius"/>
    </source>
</evidence>
<organism evidence="12 13">
    <name type="scientific">Chaetomidium leptoderma</name>
    <dbReference type="NCBI Taxonomy" id="669021"/>
    <lineage>
        <taxon>Eukaryota</taxon>
        <taxon>Fungi</taxon>
        <taxon>Dikarya</taxon>
        <taxon>Ascomycota</taxon>
        <taxon>Pezizomycotina</taxon>
        <taxon>Sordariomycetes</taxon>
        <taxon>Sordariomycetidae</taxon>
        <taxon>Sordariales</taxon>
        <taxon>Chaetomiaceae</taxon>
        <taxon>Chaetomidium</taxon>
    </lineage>
</organism>
<comment type="caution">
    <text evidence="12">The sequence shown here is derived from an EMBL/GenBank/DDBJ whole genome shotgun (WGS) entry which is preliminary data.</text>
</comment>
<evidence type="ECO:0000256" key="5">
    <source>
        <dbReference type="ARBA" id="ARBA00023157"/>
    </source>
</evidence>
<dbReference type="PANTHER" id="PTHR11742:SF89">
    <property type="entry name" value="ALPHA-1,2-MANNOSIDASE"/>
    <property type="match status" value="1"/>
</dbReference>
<comment type="pathway">
    <text evidence="2">Protein modification; protein glycosylation.</text>
</comment>
<evidence type="ECO:0000256" key="3">
    <source>
        <dbReference type="ARBA" id="ARBA00007658"/>
    </source>
</evidence>
<evidence type="ECO:0000256" key="4">
    <source>
        <dbReference type="ARBA" id="ARBA00022801"/>
    </source>
</evidence>
<dbReference type="EC" id="3.2.1.-" evidence="9"/>
<evidence type="ECO:0000256" key="9">
    <source>
        <dbReference type="RuleBase" id="RU361193"/>
    </source>
</evidence>
<dbReference type="Proteomes" id="UP001302745">
    <property type="component" value="Unassembled WGS sequence"/>
</dbReference>
<dbReference type="EMBL" id="MU856982">
    <property type="protein sequence ID" value="KAK4152224.1"/>
    <property type="molecule type" value="Genomic_DNA"/>
</dbReference>
<dbReference type="AlphaFoldDB" id="A0AAN6VJF4"/>
<dbReference type="PRINTS" id="PR00747">
    <property type="entry name" value="GLYHDRLASE47"/>
</dbReference>
<sequence>MAILTVHRRFQRLALVVAVFLVLYVYILLTQTGLIIPQHAEWRNWKYRPSSFDWGNRTQAHPVDESTMVHLPIGTPHQLPHIQHEFTRAELSEAHTKIQRTRRNVVRNVAKRSWRAYRDHAWGRDEVAPQKLIGKDTFAGWGATLVDSLDTLWIMDLKEDFRAAVHHVATIDWNNATSEHCSLFETNIRYLGGLLSAYDLSQERVLLDKAIELGDMLYAGFDTPNHMPANNFHFGPAKEGKLVAGVKESSAAAGTLSLEFTRLSQLTGDSKYYHAIDGVKKALERTQDSTNLPGMWPIFVDLQNSFFTPGTAFSLGASSDSAYEYLSKMHALLGGLDPTYEKLHTKAMATASKHMLFRPMLPDDLSPATTETTTTTSATPPDILFSGTVHSNGDIIDLHPEVQHLGCFAGGMFALGGRLFDQEEHVKIGEQLARGCAWAYEAFPTAVMPELSEVMACEKREEEEEEEKEEGDADTTEEQKEEEEEGHHHHHLAPPCAWNETRWAEKVGERAAQLPRPFSKVRNPQYLLRPEAIESLFVLYRITGKADLLDVAWRMFESVRKATRTKFAHSAISSVQTTGYTVKIDAMESFWIAETLKYFYLIFSEPELISLDEYVFNTEAHPFKLPKQGGGGTRLDR</sequence>
<feature type="active site" evidence="6">
    <location>
        <position position="320"/>
    </location>
</feature>
<proteinExistence type="inferred from homology"/>
<feature type="region of interest" description="Disordered" evidence="10">
    <location>
        <begin position="456"/>
        <end position="495"/>
    </location>
</feature>
<reference evidence="12" key="1">
    <citation type="journal article" date="2023" name="Mol. Phylogenet. Evol.">
        <title>Genome-scale phylogeny and comparative genomics of the fungal order Sordariales.</title>
        <authorList>
            <person name="Hensen N."/>
            <person name="Bonometti L."/>
            <person name="Westerberg I."/>
            <person name="Brannstrom I.O."/>
            <person name="Guillou S."/>
            <person name="Cros-Aarteil S."/>
            <person name="Calhoun S."/>
            <person name="Haridas S."/>
            <person name="Kuo A."/>
            <person name="Mondo S."/>
            <person name="Pangilinan J."/>
            <person name="Riley R."/>
            <person name="LaButti K."/>
            <person name="Andreopoulos B."/>
            <person name="Lipzen A."/>
            <person name="Chen C."/>
            <person name="Yan M."/>
            <person name="Daum C."/>
            <person name="Ng V."/>
            <person name="Clum A."/>
            <person name="Steindorff A."/>
            <person name="Ohm R.A."/>
            <person name="Martin F."/>
            <person name="Silar P."/>
            <person name="Natvig D.O."/>
            <person name="Lalanne C."/>
            <person name="Gautier V."/>
            <person name="Ament-Velasquez S.L."/>
            <person name="Kruys A."/>
            <person name="Hutchinson M.I."/>
            <person name="Powell A.J."/>
            <person name="Barry K."/>
            <person name="Miller A.N."/>
            <person name="Grigoriev I.V."/>
            <person name="Debuchy R."/>
            <person name="Gladieux P."/>
            <person name="Hiltunen Thoren M."/>
            <person name="Johannesson H."/>
        </authorList>
    </citation>
    <scope>NUCLEOTIDE SEQUENCE</scope>
    <source>
        <strain evidence="12">CBS 538.74</strain>
    </source>
</reference>
<feature type="disulfide bond" evidence="8">
    <location>
        <begin position="407"/>
        <end position="436"/>
    </location>
</feature>
<dbReference type="Pfam" id="PF01532">
    <property type="entry name" value="Glyco_hydro_47"/>
    <property type="match status" value="1"/>
</dbReference>
<evidence type="ECO:0000256" key="2">
    <source>
        <dbReference type="ARBA" id="ARBA00004922"/>
    </source>
</evidence>
<keyword evidence="7" id="KW-0479">Metal-binding</keyword>
<dbReference type="GO" id="GO:0005783">
    <property type="term" value="C:endoplasmic reticulum"/>
    <property type="evidence" value="ECO:0007669"/>
    <property type="project" value="TreeGrafter"/>
</dbReference>
<feature type="transmembrane region" description="Helical" evidence="11">
    <location>
        <begin position="12"/>
        <end position="29"/>
    </location>
</feature>
<dbReference type="InterPro" id="IPR001382">
    <property type="entry name" value="Glyco_hydro_47"/>
</dbReference>
<keyword evidence="7" id="KW-0106">Calcium</keyword>
<dbReference type="InterPro" id="IPR036026">
    <property type="entry name" value="Seven-hairpin_glycosidases"/>
</dbReference>
<dbReference type="InterPro" id="IPR012341">
    <property type="entry name" value="6hp_glycosidase-like_sf"/>
</dbReference>
<dbReference type="PANTHER" id="PTHR11742">
    <property type="entry name" value="MANNOSYL-OLIGOSACCHARIDE ALPHA-1,2-MANNOSIDASE-RELATED"/>
    <property type="match status" value="1"/>
</dbReference>
<reference evidence="12" key="2">
    <citation type="submission" date="2023-05" db="EMBL/GenBank/DDBJ databases">
        <authorList>
            <consortium name="Lawrence Berkeley National Laboratory"/>
            <person name="Steindorff A."/>
            <person name="Hensen N."/>
            <person name="Bonometti L."/>
            <person name="Westerberg I."/>
            <person name="Brannstrom I.O."/>
            <person name="Guillou S."/>
            <person name="Cros-Aarteil S."/>
            <person name="Calhoun S."/>
            <person name="Haridas S."/>
            <person name="Kuo A."/>
            <person name="Mondo S."/>
            <person name="Pangilinan J."/>
            <person name="Riley R."/>
            <person name="Labutti K."/>
            <person name="Andreopoulos B."/>
            <person name="Lipzen A."/>
            <person name="Chen C."/>
            <person name="Yanf M."/>
            <person name="Daum C."/>
            <person name="Ng V."/>
            <person name="Clum A."/>
            <person name="Ohm R."/>
            <person name="Martin F."/>
            <person name="Silar P."/>
            <person name="Natvig D."/>
            <person name="Lalanne C."/>
            <person name="Gautier V."/>
            <person name="Ament-Velasquez S.L."/>
            <person name="Kruys A."/>
            <person name="Hutchinson M.I."/>
            <person name="Powell A.J."/>
            <person name="Barry K."/>
            <person name="Miller A.N."/>
            <person name="Grigoriev I.V."/>
            <person name="Debuchy R."/>
            <person name="Gladieux P."/>
            <person name="Thoren M.H."/>
            <person name="Johannesson H."/>
        </authorList>
    </citation>
    <scope>NUCLEOTIDE SEQUENCE</scope>
    <source>
        <strain evidence="12">CBS 538.74</strain>
    </source>
</reference>
<dbReference type="FunFam" id="1.50.10.10:FF:000037">
    <property type="entry name" value="alpha-1,2-Mannosidase"/>
    <property type="match status" value="1"/>
</dbReference>
<comment type="cofactor">
    <cofactor evidence="1 7">
        <name>Ca(2+)</name>
        <dbReference type="ChEBI" id="CHEBI:29108"/>
    </cofactor>
</comment>
<evidence type="ECO:0000256" key="1">
    <source>
        <dbReference type="ARBA" id="ARBA00001913"/>
    </source>
</evidence>
<keyword evidence="13" id="KW-1185">Reference proteome</keyword>
<keyword evidence="9" id="KW-0326">Glycosidase</keyword>
<feature type="active site" description="Proton donor" evidence="6">
    <location>
        <position position="185"/>
    </location>
</feature>
<evidence type="ECO:0000256" key="7">
    <source>
        <dbReference type="PIRSR" id="PIRSR601382-2"/>
    </source>
</evidence>
<dbReference type="GO" id="GO:0036503">
    <property type="term" value="P:ERAD pathway"/>
    <property type="evidence" value="ECO:0007669"/>
    <property type="project" value="UniProtKB-ARBA"/>
</dbReference>
<keyword evidence="5 8" id="KW-1015">Disulfide bond</keyword>
<dbReference type="InterPro" id="IPR050749">
    <property type="entry name" value="Glycosyl_Hydrolase_47"/>
</dbReference>
<name>A0AAN6VJF4_9PEZI</name>
<evidence type="ECO:0000256" key="8">
    <source>
        <dbReference type="PIRSR" id="PIRSR601382-3"/>
    </source>
</evidence>
<dbReference type="GO" id="GO:0004571">
    <property type="term" value="F:mannosyl-oligosaccharide 1,2-alpha-mannosidase activity"/>
    <property type="evidence" value="ECO:0007669"/>
    <property type="project" value="InterPro"/>
</dbReference>
<gene>
    <name evidence="12" type="ORF">C8A00DRAFT_44672</name>
</gene>
<comment type="similarity">
    <text evidence="3 9">Belongs to the glycosyl hydrolase 47 family.</text>
</comment>
<dbReference type="Gene3D" id="1.50.10.10">
    <property type="match status" value="1"/>
</dbReference>
<feature type="active site" evidence="6">
    <location>
        <position position="531"/>
    </location>
</feature>
<protein>
    <recommendedName>
        <fullName evidence="9">alpha-1,2-Mannosidase</fullName>
        <ecNumber evidence="9">3.2.1.-</ecNumber>
    </recommendedName>
</protein>